<accession>A0A8D8M4F8</accession>
<dbReference type="AlphaFoldDB" id="A0A8D8M4F8"/>
<dbReference type="EMBL" id="HBUF01047683">
    <property type="protein sequence ID" value="CAG6620413.1"/>
    <property type="molecule type" value="Transcribed_RNA"/>
</dbReference>
<reference evidence="1" key="1">
    <citation type="submission" date="2021-05" db="EMBL/GenBank/DDBJ databases">
        <authorList>
            <person name="Alioto T."/>
            <person name="Alioto T."/>
            <person name="Gomez Garrido J."/>
        </authorList>
    </citation>
    <scope>NUCLEOTIDE SEQUENCE</scope>
</reference>
<dbReference type="EMBL" id="HBUF01047685">
    <property type="protein sequence ID" value="CAG6620415.1"/>
    <property type="molecule type" value="Transcribed_RNA"/>
</dbReference>
<name>A0A8D8M4F8_9HEMI</name>
<organism evidence="1">
    <name type="scientific">Cacopsylla melanoneura</name>
    <dbReference type="NCBI Taxonomy" id="428564"/>
    <lineage>
        <taxon>Eukaryota</taxon>
        <taxon>Metazoa</taxon>
        <taxon>Ecdysozoa</taxon>
        <taxon>Arthropoda</taxon>
        <taxon>Hexapoda</taxon>
        <taxon>Insecta</taxon>
        <taxon>Pterygota</taxon>
        <taxon>Neoptera</taxon>
        <taxon>Paraneoptera</taxon>
        <taxon>Hemiptera</taxon>
        <taxon>Sternorrhyncha</taxon>
        <taxon>Psylloidea</taxon>
        <taxon>Psyllidae</taxon>
        <taxon>Psyllinae</taxon>
        <taxon>Cacopsylla</taxon>
    </lineage>
</organism>
<proteinExistence type="predicted"/>
<dbReference type="EMBL" id="HBUF01047684">
    <property type="protein sequence ID" value="CAG6620414.1"/>
    <property type="molecule type" value="Transcribed_RNA"/>
</dbReference>
<protein>
    <submittedName>
        <fullName evidence="1">Uncharacterized protein</fullName>
    </submittedName>
</protein>
<dbReference type="EMBL" id="HBUF01047681">
    <property type="protein sequence ID" value="CAG6620411.1"/>
    <property type="molecule type" value="Transcribed_RNA"/>
</dbReference>
<dbReference type="EMBL" id="HBUF01047682">
    <property type="protein sequence ID" value="CAG6620412.1"/>
    <property type="molecule type" value="Transcribed_RNA"/>
</dbReference>
<sequence>MQNSKKSSKYAIAYANMQYAKIRALLITKVTKGCFNSHSFICQNERKKKVVLHFLFHIFCKDKEKKIKKCLIVLLCHKLSFFIQIIKVKFCSWLDSNHRPPDYESGVLELSH</sequence>
<evidence type="ECO:0000313" key="1">
    <source>
        <dbReference type="EMBL" id="CAG6620411.1"/>
    </source>
</evidence>